<dbReference type="OrthoDB" id="32316at10239"/>
<dbReference type="Gene3D" id="3.10.100.10">
    <property type="entry name" value="Mannose-Binding Protein A, subunit A"/>
    <property type="match status" value="1"/>
</dbReference>
<keyword evidence="5" id="KW-1185">Reference proteome</keyword>
<feature type="domain" description="Link" evidence="3">
    <location>
        <begin position="126"/>
        <end position="225"/>
    </location>
</feature>
<dbReference type="InterPro" id="IPR016187">
    <property type="entry name" value="CTDL_fold"/>
</dbReference>
<evidence type="ECO:0000256" key="1">
    <source>
        <dbReference type="ARBA" id="ARBA00023157"/>
    </source>
</evidence>
<keyword evidence="2" id="KW-0472">Membrane</keyword>
<feature type="transmembrane region" description="Helical" evidence="2">
    <location>
        <begin position="63"/>
        <end position="85"/>
    </location>
</feature>
<evidence type="ECO:0000259" key="3">
    <source>
        <dbReference type="PROSITE" id="PS50963"/>
    </source>
</evidence>
<dbReference type="InterPro" id="IPR000538">
    <property type="entry name" value="Link_dom"/>
</dbReference>
<dbReference type="GO" id="GO:0005540">
    <property type="term" value="F:hyaluronic acid binding"/>
    <property type="evidence" value="ECO:0007669"/>
    <property type="project" value="InterPro"/>
</dbReference>
<dbReference type="KEGG" id="vg:26049226"/>
<evidence type="ECO:0000256" key="2">
    <source>
        <dbReference type="SAM" id="Phobius"/>
    </source>
</evidence>
<dbReference type="GO" id="GO:0007155">
    <property type="term" value="P:cell adhesion"/>
    <property type="evidence" value="ECO:0007669"/>
    <property type="project" value="InterPro"/>
</dbReference>
<organism evidence="4 5">
    <name type="scientific">Chrysochromulina ericina virus CeV-01B</name>
    <dbReference type="NCBI Taxonomy" id="3070830"/>
    <lineage>
        <taxon>Viruses</taxon>
        <taxon>Varidnaviria</taxon>
        <taxon>Bamfordvirae</taxon>
        <taxon>Nucleocytoviricota</taxon>
        <taxon>Megaviricetes</taxon>
        <taxon>Imitervirales</taxon>
        <taxon>Mesomimiviridae</taxon>
        <taxon>Tethysvirus</taxon>
        <taxon>Tethysvirus raunefjordenense</taxon>
    </lineage>
</organism>
<proteinExistence type="predicted"/>
<reference evidence="4 5" key="1">
    <citation type="journal article" date="2015" name="Genome Announc.">
        <title>The 474-Kilobase-Pair Complete Genome Sequence of CeV-01B, a Virus Infecting Haptolina (Chrysochromulina) ericina (Prymnesiophyceae).</title>
        <authorList>
            <person name="Gallot-Lavallee L."/>
            <person name="Pagarete A."/>
            <person name="Legendre M."/>
            <person name="Santini S."/>
            <person name="Sandaa R.A."/>
            <person name="Himmelbauer H."/>
            <person name="Ogata H."/>
            <person name="Bratbak G."/>
            <person name="Claverie J.M."/>
        </authorList>
    </citation>
    <scope>NUCLEOTIDE SEQUENCE [LARGE SCALE GENOMIC DNA]</scope>
    <source>
        <strain evidence="4">CeV-01B</strain>
    </source>
</reference>
<protein>
    <submittedName>
        <fullName evidence="4">Link (Hyaluronan-binding) domain containing protein</fullName>
    </submittedName>
</protein>
<dbReference type="PROSITE" id="PS50963">
    <property type="entry name" value="LINK_2"/>
    <property type="match status" value="1"/>
</dbReference>
<dbReference type="Pfam" id="PF00193">
    <property type="entry name" value="Xlink"/>
    <property type="match status" value="1"/>
</dbReference>
<evidence type="ECO:0000313" key="4">
    <source>
        <dbReference type="EMBL" id="ALH23265.1"/>
    </source>
</evidence>
<dbReference type="SMART" id="SM00445">
    <property type="entry name" value="LINK"/>
    <property type="match status" value="1"/>
</dbReference>
<dbReference type="EMBL" id="KT820662">
    <property type="protein sequence ID" value="ALH23265.1"/>
    <property type="molecule type" value="Genomic_DNA"/>
</dbReference>
<keyword evidence="2" id="KW-1133">Transmembrane helix</keyword>
<name>A0A0N7G7N3_9VIRU</name>
<accession>A0A0N7G7N3</accession>
<keyword evidence="1" id="KW-1015">Disulfide bond</keyword>
<gene>
    <name evidence="4" type="ORF">ceV_359</name>
</gene>
<feature type="transmembrane region" description="Helical" evidence="2">
    <location>
        <begin position="20"/>
        <end position="42"/>
    </location>
</feature>
<keyword evidence="2" id="KW-0812">Transmembrane</keyword>
<sequence>MNVEMDSVTGVPALSNYFNSLPLNPIFIVIIIIVILAYVLLFSSLGSAGSDISPTESNGNGRVLGIILAAVFLVLLIINGFNYLLNVDIITTIKNLFTNHPEIDINVQTPNLPDGPDPAPVPELPGEEVYHIPGNFYTFEDSKALCAAYGGKLANIRELQDVYQKGGEWCSYGWSDNQMALFPTQYKHWKRLQKIKGHENDCGRPGVNGGYIDNPNVRFGVNCYGHRPKITPLESEIMEATPDYPITRQQQKFDARVEYWKERIQDILVSPFSPNSWAQSD</sequence>
<dbReference type="SUPFAM" id="SSF56436">
    <property type="entry name" value="C-type lectin-like"/>
    <property type="match status" value="1"/>
</dbReference>
<evidence type="ECO:0000313" key="5">
    <source>
        <dbReference type="Proteomes" id="UP000203826"/>
    </source>
</evidence>
<dbReference type="Proteomes" id="UP000203826">
    <property type="component" value="Segment"/>
</dbReference>
<dbReference type="InterPro" id="IPR016186">
    <property type="entry name" value="C-type_lectin-like/link_sf"/>
</dbReference>